<dbReference type="InterPro" id="IPR046748">
    <property type="entry name" value="HipA_2"/>
</dbReference>
<name>A0ABP3GIY8_9BACI</name>
<evidence type="ECO:0000313" key="3">
    <source>
        <dbReference type="Proteomes" id="UP001500782"/>
    </source>
</evidence>
<dbReference type="Proteomes" id="UP001500782">
    <property type="component" value="Unassembled WGS sequence"/>
</dbReference>
<reference evidence="3" key="1">
    <citation type="journal article" date="2019" name="Int. J. Syst. Evol. Microbiol.">
        <title>The Global Catalogue of Microorganisms (GCM) 10K type strain sequencing project: providing services to taxonomists for standard genome sequencing and annotation.</title>
        <authorList>
            <consortium name="The Broad Institute Genomics Platform"/>
            <consortium name="The Broad Institute Genome Sequencing Center for Infectious Disease"/>
            <person name="Wu L."/>
            <person name="Ma J."/>
        </authorList>
    </citation>
    <scope>NUCLEOTIDE SEQUENCE [LARGE SCALE GENOMIC DNA]</scope>
    <source>
        <strain evidence="3">JCM 9731</strain>
    </source>
</reference>
<organism evidence="2 3">
    <name type="scientific">Bacillus carboniphilus</name>
    <dbReference type="NCBI Taxonomy" id="86663"/>
    <lineage>
        <taxon>Bacteria</taxon>
        <taxon>Bacillati</taxon>
        <taxon>Bacillota</taxon>
        <taxon>Bacilli</taxon>
        <taxon>Bacillales</taxon>
        <taxon>Bacillaceae</taxon>
        <taxon>Bacillus</taxon>
    </lineage>
</organism>
<keyword evidence="3" id="KW-1185">Reference proteome</keyword>
<dbReference type="EMBL" id="BAAADJ010000063">
    <property type="protein sequence ID" value="GAA0345157.1"/>
    <property type="molecule type" value="Genomic_DNA"/>
</dbReference>
<evidence type="ECO:0000313" key="2">
    <source>
        <dbReference type="EMBL" id="GAA0345157.1"/>
    </source>
</evidence>
<sequence>MKPQLYQKLFESKTNNAHLISFDNGKDYVVKLYKPKESKALINEWIGYCISRFMGLPIPYSYQVSLPEEFVDQMPNKIGTVNTSKQFMSLYLYDCKNAHEVKPERILNASDLAKIIVFDYWLCNVDRTRKNILLEEVESGAHYLWVIDHADLLGSNDWEVNDFYYLSNTLIKSATHEMMAKFVPSENDFKEAVRVVQTMPIQLLEEMVSFIPHDWNLSKEDGKELIKFLHYRRHTILPLVIGKFIKRVYGTGGTGFAVPETKQN</sequence>
<comment type="caution">
    <text evidence="2">The sequence shown here is derived from an EMBL/GenBank/DDBJ whole genome shotgun (WGS) entry which is preliminary data.</text>
</comment>
<accession>A0ABP3GIY8</accession>
<dbReference type="Pfam" id="PF20613">
    <property type="entry name" value="HipA_2"/>
    <property type="match status" value="1"/>
</dbReference>
<dbReference type="RefSeq" id="WP_343803165.1">
    <property type="nucleotide sequence ID" value="NZ_BAAADJ010000063.1"/>
</dbReference>
<gene>
    <name evidence="2" type="ORF">GCM10008967_39490</name>
</gene>
<evidence type="ECO:0000259" key="1">
    <source>
        <dbReference type="Pfam" id="PF20613"/>
    </source>
</evidence>
<protein>
    <recommendedName>
        <fullName evidence="1">HipA-like kinase domain-containing protein</fullName>
    </recommendedName>
</protein>
<proteinExistence type="predicted"/>
<feature type="domain" description="HipA-like kinase" evidence="1">
    <location>
        <begin position="17"/>
        <end position="224"/>
    </location>
</feature>